<evidence type="ECO:0000313" key="4">
    <source>
        <dbReference type="Proteomes" id="UP000635983"/>
    </source>
</evidence>
<reference evidence="3" key="2">
    <citation type="submission" date="2020-09" db="EMBL/GenBank/DDBJ databases">
        <authorList>
            <person name="Sun Q."/>
            <person name="Ohkuma M."/>
        </authorList>
    </citation>
    <scope>NUCLEOTIDE SEQUENCE</scope>
    <source>
        <strain evidence="3">JCM 30078</strain>
    </source>
</reference>
<dbReference type="SUPFAM" id="SSF47616">
    <property type="entry name" value="GST C-terminal domain-like"/>
    <property type="match status" value="1"/>
</dbReference>
<accession>A0A917PTR6</accession>
<dbReference type="Pfam" id="PF13417">
    <property type="entry name" value="GST_N_3"/>
    <property type="match status" value="1"/>
</dbReference>
<dbReference type="Proteomes" id="UP000635983">
    <property type="component" value="Unassembled WGS sequence"/>
</dbReference>
<dbReference type="PANTHER" id="PTHR44051">
    <property type="entry name" value="GLUTATHIONE S-TRANSFERASE-RELATED"/>
    <property type="match status" value="1"/>
</dbReference>
<dbReference type="AlphaFoldDB" id="A0A917PTR6"/>
<dbReference type="SFLD" id="SFLDG01151">
    <property type="entry name" value="Main.2:_Nu-like"/>
    <property type="match status" value="1"/>
</dbReference>
<evidence type="ECO:0000259" key="1">
    <source>
        <dbReference type="PROSITE" id="PS50404"/>
    </source>
</evidence>
<dbReference type="InterPro" id="IPR040079">
    <property type="entry name" value="Glutathione_S-Trfase"/>
</dbReference>
<dbReference type="PANTHER" id="PTHR44051:SF2">
    <property type="entry name" value="HYPOTHETICAL GLUTATHIONE S-TRANSFERASE LIKE PROTEIN"/>
    <property type="match status" value="1"/>
</dbReference>
<sequence length="201" mass="22983">MRLYGDASSGNCYKVQLLLSLLDRPYEWVPVDILHGDTRAESFRAKNPNGKIPVLELDDGRTLWESNAILNFLAKGTALLPSDPWLHSKILQWQFFEQYSHEPYIAVARFINVYLGMPPERRDEFEQKRAGGYRALDVMERQLSQTPYLVGDTYSIADISLYAYTHVAEEGGFELSGYPAIQDWMARVADQPRHVPMPSRG</sequence>
<dbReference type="InterPro" id="IPR036282">
    <property type="entry name" value="Glutathione-S-Trfase_C_sf"/>
</dbReference>
<dbReference type="Gene3D" id="1.20.1050.10">
    <property type="match status" value="1"/>
</dbReference>
<dbReference type="SFLD" id="SFLDG00358">
    <property type="entry name" value="Main_(cytGST)"/>
    <property type="match status" value="1"/>
</dbReference>
<organism evidence="3 4">
    <name type="scientific">Pseudomonas matsuisoli</name>
    <dbReference type="NCBI Taxonomy" id="1515666"/>
    <lineage>
        <taxon>Bacteria</taxon>
        <taxon>Pseudomonadati</taxon>
        <taxon>Pseudomonadota</taxon>
        <taxon>Gammaproteobacteria</taxon>
        <taxon>Pseudomonadales</taxon>
        <taxon>Pseudomonadaceae</taxon>
        <taxon>Pseudomonas</taxon>
    </lineage>
</organism>
<evidence type="ECO:0000313" key="3">
    <source>
        <dbReference type="EMBL" id="GGJ91181.1"/>
    </source>
</evidence>
<dbReference type="PROSITE" id="PS50404">
    <property type="entry name" value="GST_NTER"/>
    <property type="match status" value="1"/>
</dbReference>
<dbReference type="RefSeq" id="WP_188982686.1">
    <property type="nucleotide sequence ID" value="NZ_BMPO01000003.1"/>
</dbReference>
<protein>
    <submittedName>
        <fullName evidence="3">Glutathione S-transferase</fullName>
    </submittedName>
</protein>
<name>A0A917PTR6_9PSED</name>
<dbReference type="PROSITE" id="PS50405">
    <property type="entry name" value="GST_CTER"/>
    <property type="match status" value="1"/>
</dbReference>
<dbReference type="SFLD" id="SFLDS00019">
    <property type="entry name" value="Glutathione_Transferase_(cytos"/>
    <property type="match status" value="1"/>
</dbReference>
<dbReference type="SUPFAM" id="SSF52833">
    <property type="entry name" value="Thioredoxin-like"/>
    <property type="match status" value="1"/>
</dbReference>
<dbReference type="InterPro" id="IPR004045">
    <property type="entry name" value="Glutathione_S-Trfase_N"/>
</dbReference>
<evidence type="ECO:0000259" key="2">
    <source>
        <dbReference type="PROSITE" id="PS50405"/>
    </source>
</evidence>
<dbReference type="Gene3D" id="3.40.30.10">
    <property type="entry name" value="Glutaredoxin"/>
    <property type="match status" value="1"/>
</dbReference>
<keyword evidence="4" id="KW-1185">Reference proteome</keyword>
<gene>
    <name evidence="3" type="ORF">GCM10009304_16170</name>
</gene>
<dbReference type="InterPro" id="IPR010987">
    <property type="entry name" value="Glutathione-S-Trfase_C-like"/>
</dbReference>
<comment type="caution">
    <text evidence="3">The sequence shown here is derived from an EMBL/GenBank/DDBJ whole genome shotgun (WGS) entry which is preliminary data.</text>
</comment>
<dbReference type="EMBL" id="BMPO01000003">
    <property type="protein sequence ID" value="GGJ91181.1"/>
    <property type="molecule type" value="Genomic_DNA"/>
</dbReference>
<feature type="domain" description="GST N-terminal" evidence="1">
    <location>
        <begin position="1"/>
        <end position="81"/>
    </location>
</feature>
<dbReference type="InterPro" id="IPR004046">
    <property type="entry name" value="GST_C"/>
</dbReference>
<proteinExistence type="predicted"/>
<dbReference type="Pfam" id="PF00043">
    <property type="entry name" value="GST_C"/>
    <property type="match status" value="1"/>
</dbReference>
<dbReference type="CDD" id="cd03056">
    <property type="entry name" value="GST_N_4"/>
    <property type="match status" value="1"/>
</dbReference>
<reference evidence="3" key="1">
    <citation type="journal article" date="2014" name="Int. J. Syst. Evol. Microbiol.">
        <title>Complete genome sequence of Corynebacterium casei LMG S-19264T (=DSM 44701T), isolated from a smear-ripened cheese.</title>
        <authorList>
            <consortium name="US DOE Joint Genome Institute (JGI-PGF)"/>
            <person name="Walter F."/>
            <person name="Albersmeier A."/>
            <person name="Kalinowski J."/>
            <person name="Ruckert C."/>
        </authorList>
    </citation>
    <scope>NUCLEOTIDE SEQUENCE</scope>
    <source>
        <strain evidence="3">JCM 30078</strain>
    </source>
</reference>
<feature type="domain" description="GST C-terminal" evidence="2">
    <location>
        <begin position="83"/>
        <end position="201"/>
    </location>
</feature>
<dbReference type="InterPro" id="IPR036249">
    <property type="entry name" value="Thioredoxin-like_sf"/>
</dbReference>